<dbReference type="GO" id="GO:0016746">
    <property type="term" value="F:acyltransferase activity"/>
    <property type="evidence" value="ECO:0007669"/>
    <property type="project" value="UniProtKB-KW"/>
</dbReference>
<feature type="transmembrane region" description="Helical" evidence="7">
    <location>
        <begin position="12"/>
        <end position="32"/>
    </location>
</feature>
<comment type="caution">
    <text evidence="9">The sequence shown here is derived from an EMBL/GenBank/DDBJ whole genome shotgun (WGS) entry which is preliminary data.</text>
</comment>
<evidence type="ECO:0000256" key="5">
    <source>
        <dbReference type="ARBA" id="ARBA00022989"/>
    </source>
</evidence>
<evidence type="ECO:0000256" key="1">
    <source>
        <dbReference type="ARBA" id="ARBA00004651"/>
    </source>
</evidence>
<comment type="similarity">
    <text evidence="2">Belongs to the acyltransferase 3 family.</text>
</comment>
<dbReference type="RefSeq" id="WP_328280107.1">
    <property type="nucleotide sequence ID" value="NZ_JARTLD010000046.1"/>
</dbReference>
<protein>
    <submittedName>
        <fullName evidence="9">Acyltransferase</fullName>
        <ecNumber evidence="9">2.3.1.-</ecNumber>
    </submittedName>
</protein>
<keyword evidence="9" id="KW-0012">Acyltransferase</keyword>
<sequence length="401" mass="46570">MTKKERIYELDIFRSLAIMAVLTIHATSQTVVETKGSLLYLPFLFLNTFSSFAVPVFIFLSGFVLFYNYMDRPLNRRLVQSFYGKRLLYILIPYVLFTVFYFIFQLYKRGELGMPWSQMATELGQDLIHGTAYTHLYYVIIMLQLYVVFPLLLFWFKKHRSIRPWIALIGLVLEWLFVYLNKYGFHLPDPQYIGQHLDLGLPKGSLLLSYLSYLFLGAGIAVYYDRIKKWLDVSPTGLKAGKGPIWVMIWILWLGIGVLHTLVWYKYNTVGSSLDSLVYSLLRNAHALLSCIVLWHMSHAIYYYGPRVLRTALTSTGACSFGIFLLHPFILYWYREWFHGGSSLKYAFNIFGSWAAGLLISWIIVYAAFKYVKGSWLLFGSNPLRPKAKSAKRSPESSQYM</sequence>
<dbReference type="Pfam" id="PF01757">
    <property type="entry name" value="Acyl_transf_3"/>
    <property type="match status" value="1"/>
</dbReference>
<feature type="transmembrane region" description="Helical" evidence="7">
    <location>
        <begin position="87"/>
        <end position="107"/>
    </location>
</feature>
<feature type="transmembrane region" description="Helical" evidence="7">
    <location>
        <begin position="346"/>
        <end position="369"/>
    </location>
</feature>
<evidence type="ECO:0000256" key="3">
    <source>
        <dbReference type="ARBA" id="ARBA00022475"/>
    </source>
</evidence>
<keyword evidence="10" id="KW-1185">Reference proteome</keyword>
<feature type="transmembrane region" description="Helical" evidence="7">
    <location>
        <begin position="165"/>
        <end position="185"/>
    </location>
</feature>
<proteinExistence type="inferred from homology"/>
<feature type="domain" description="Acyltransferase 3" evidence="8">
    <location>
        <begin position="7"/>
        <end position="365"/>
    </location>
</feature>
<keyword evidence="6 7" id="KW-0472">Membrane</keyword>
<reference evidence="9 10" key="1">
    <citation type="submission" date="2023-03" db="EMBL/GenBank/DDBJ databases">
        <title>Bacillus Genome Sequencing.</title>
        <authorList>
            <person name="Dunlap C."/>
        </authorList>
    </citation>
    <scope>NUCLEOTIDE SEQUENCE [LARGE SCALE GENOMIC DNA]</scope>
    <source>
        <strain evidence="9 10">NRS-52</strain>
    </source>
</reference>
<dbReference type="PANTHER" id="PTHR40074">
    <property type="entry name" value="O-ACETYLTRANSFERASE WECH"/>
    <property type="match status" value="1"/>
</dbReference>
<organism evidence="9 10">
    <name type="scientific">Paenibacillus chibensis</name>
    <dbReference type="NCBI Taxonomy" id="59846"/>
    <lineage>
        <taxon>Bacteria</taxon>
        <taxon>Bacillati</taxon>
        <taxon>Bacillota</taxon>
        <taxon>Bacilli</taxon>
        <taxon>Bacillales</taxon>
        <taxon>Paenibacillaceae</taxon>
        <taxon>Paenibacillus</taxon>
    </lineage>
</organism>
<evidence type="ECO:0000313" key="9">
    <source>
        <dbReference type="EMBL" id="MED5019253.1"/>
    </source>
</evidence>
<feature type="transmembrane region" description="Helical" evidence="7">
    <location>
        <begin position="245"/>
        <end position="265"/>
    </location>
</feature>
<keyword evidence="3" id="KW-1003">Cell membrane</keyword>
<evidence type="ECO:0000256" key="4">
    <source>
        <dbReference type="ARBA" id="ARBA00022692"/>
    </source>
</evidence>
<dbReference type="EMBL" id="JARTLD010000046">
    <property type="protein sequence ID" value="MED5019253.1"/>
    <property type="molecule type" value="Genomic_DNA"/>
</dbReference>
<feature type="transmembrane region" description="Helical" evidence="7">
    <location>
        <begin position="44"/>
        <end position="67"/>
    </location>
</feature>
<name>A0ABU6PWJ2_9BACL</name>
<feature type="transmembrane region" description="Helical" evidence="7">
    <location>
        <begin position="205"/>
        <end position="224"/>
    </location>
</feature>
<dbReference type="InterPro" id="IPR002656">
    <property type="entry name" value="Acyl_transf_3_dom"/>
</dbReference>
<keyword evidence="4 7" id="KW-0812">Transmembrane</keyword>
<evidence type="ECO:0000256" key="7">
    <source>
        <dbReference type="SAM" id="Phobius"/>
    </source>
</evidence>
<dbReference type="EC" id="2.3.1.-" evidence="9"/>
<evidence type="ECO:0000313" key="10">
    <source>
        <dbReference type="Proteomes" id="UP001343257"/>
    </source>
</evidence>
<accession>A0ABU6PWJ2</accession>
<evidence type="ECO:0000259" key="8">
    <source>
        <dbReference type="Pfam" id="PF01757"/>
    </source>
</evidence>
<dbReference type="Proteomes" id="UP001343257">
    <property type="component" value="Unassembled WGS sequence"/>
</dbReference>
<feature type="transmembrane region" description="Helical" evidence="7">
    <location>
        <begin position="312"/>
        <end position="334"/>
    </location>
</feature>
<dbReference type="PANTHER" id="PTHR40074:SF2">
    <property type="entry name" value="O-ACETYLTRANSFERASE WECH"/>
    <property type="match status" value="1"/>
</dbReference>
<evidence type="ECO:0000256" key="6">
    <source>
        <dbReference type="ARBA" id="ARBA00023136"/>
    </source>
</evidence>
<keyword evidence="5 7" id="KW-1133">Transmembrane helix</keyword>
<keyword evidence="9" id="KW-0808">Transferase</keyword>
<feature type="transmembrane region" description="Helical" evidence="7">
    <location>
        <begin position="285"/>
        <end position="305"/>
    </location>
</feature>
<evidence type="ECO:0000256" key="2">
    <source>
        <dbReference type="ARBA" id="ARBA00007400"/>
    </source>
</evidence>
<comment type="subcellular location">
    <subcellularLocation>
        <location evidence="1">Cell membrane</location>
        <topology evidence="1">Multi-pass membrane protein</topology>
    </subcellularLocation>
</comment>
<feature type="transmembrane region" description="Helical" evidence="7">
    <location>
        <begin position="136"/>
        <end position="156"/>
    </location>
</feature>
<gene>
    <name evidence="9" type="ORF">P9847_18235</name>
</gene>